<feature type="transmembrane region" description="Helical" evidence="1">
    <location>
        <begin position="131"/>
        <end position="148"/>
    </location>
</feature>
<keyword evidence="1" id="KW-1133">Transmembrane helix</keyword>
<gene>
    <name evidence="3" type="ORF">B6254_0917</name>
</gene>
<proteinExistence type="predicted"/>
<dbReference type="EMBL" id="CP020928">
    <property type="protein sequence ID" value="AWF95324.1"/>
    <property type="molecule type" value="Genomic_DNA"/>
</dbReference>
<feature type="transmembrane region" description="Helical" evidence="1">
    <location>
        <begin position="102"/>
        <end position="119"/>
    </location>
</feature>
<sequence length="273" mass="30737">MCMIICCHFVTYNNFGPTNMFSDKTLALTMLRLGGKLGVVLFVMITGYFMLNKTFKWQRIIDLSRQTVYFSVLVAVLAYAFAGTKPDLLGVFRMMFPLIMENYWFSTDFAVILILSPPLNKLINTVDKKTMTLGLIGLIILIGFPLIVPNMKNAVIGLILAYVLGAYVQKYDLKVSNVKLVLLLILVGVLTTAVTGLLLTASHSSAFISGFRLFFVTGFNVSALIIFLLFRQWNFGNIKIINTIVSTTFSVYLFHDSRAFRVYTWHDIINSAQ</sequence>
<keyword evidence="1" id="KW-0472">Membrane</keyword>
<feature type="transmembrane region" description="Helical" evidence="1">
    <location>
        <begin position="154"/>
        <end position="173"/>
    </location>
</feature>
<feature type="transmembrane region" description="Helical" evidence="1">
    <location>
        <begin position="211"/>
        <end position="230"/>
    </location>
</feature>
<evidence type="ECO:0000256" key="1">
    <source>
        <dbReference type="SAM" id="Phobius"/>
    </source>
</evidence>
<dbReference type="Proteomes" id="UP000244870">
    <property type="component" value="Chromosome"/>
</dbReference>
<accession>A0A2S1KQS0</accession>
<protein>
    <recommendedName>
        <fullName evidence="2">Acyltransferase 3 domain-containing protein</fullName>
    </recommendedName>
</protein>
<feature type="transmembrane region" description="Helical" evidence="1">
    <location>
        <begin position="30"/>
        <end position="51"/>
    </location>
</feature>
<evidence type="ECO:0000313" key="3">
    <source>
        <dbReference type="EMBL" id="AWF95324.1"/>
    </source>
</evidence>
<feature type="transmembrane region" description="Helical" evidence="1">
    <location>
        <begin position="63"/>
        <end position="82"/>
    </location>
</feature>
<dbReference type="InterPro" id="IPR002656">
    <property type="entry name" value="Acyl_transf_3_dom"/>
</dbReference>
<organism evidence="3 4">
    <name type="scientific">Weissella cibaria</name>
    <dbReference type="NCBI Taxonomy" id="137591"/>
    <lineage>
        <taxon>Bacteria</taxon>
        <taxon>Bacillati</taxon>
        <taxon>Bacillota</taxon>
        <taxon>Bacilli</taxon>
        <taxon>Lactobacillales</taxon>
        <taxon>Lactobacillaceae</taxon>
        <taxon>Weissella</taxon>
    </lineage>
</organism>
<keyword evidence="1" id="KW-0812">Transmembrane</keyword>
<dbReference type="Pfam" id="PF01757">
    <property type="entry name" value="Acyl_transf_3"/>
    <property type="match status" value="1"/>
</dbReference>
<feature type="domain" description="Acyltransferase 3" evidence="2">
    <location>
        <begin position="1"/>
        <end position="255"/>
    </location>
</feature>
<dbReference type="AlphaFoldDB" id="A0A2S1KQS0"/>
<evidence type="ECO:0000313" key="4">
    <source>
        <dbReference type="Proteomes" id="UP000244870"/>
    </source>
</evidence>
<dbReference type="GO" id="GO:0016747">
    <property type="term" value="F:acyltransferase activity, transferring groups other than amino-acyl groups"/>
    <property type="evidence" value="ECO:0007669"/>
    <property type="project" value="InterPro"/>
</dbReference>
<feature type="transmembrane region" description="Helical" evidence="1">
    <location>
        <begin position="180"/>
        <end position="199"/>
    </location>
</feature>
<reference evidence="3 4" key="1">
    <citation type="submission" date="2017-04" db="EMBL/GenBank/DDBJ databases">
        <title>Weissella cibaria strain m2 complete genome.</title>
        <authorList>
            <person name="Pan Q."/>
            <person name="Tan M."/>
            <person name="Yao F."/>
            <person name="Su S."/>
        </authorList>
    </citation>
    <scope>NUCLEOTIDE SEQUENCE [LARGE SCALE GENOMIC DNA]</scope>
    <source>
        <strain evidence="3 4">M2</strain>
    </source>
</reference>
<name>A0A2S1KQS0_9LACO</name>
<evidence type="ECO:0000259" key="2">
    <source>
        <dbReference type="Pfam" id="PF01757"/>
    </source>
</evidence>